<reference evidence="2" key="1">
    <citation type="submission" date="2021-01" db="EMBL/GenBank/DDBJ databases">
        <authorList>
            <person name="Corre E."/>
            <person name="Pelletier E."/>
            <person name="Niang G."/>
            <person name="Scheremetjew M."/>
            <person name="Finn R."/>
            <person name="Kale V."/>
            <person name="Holt S."/>
            <person name="Cochrane G."/>
            <person name="Meng A."/>
            <person name="Brown T."/>
            <person name="Cohen L."/>
        </authorList>
    </citation>
    <scope>NUCLEOTIDE SEQUENCE</scope>
    <source>
        <strain evidence="2">CCMP1594</strain>
    </source>
</reference>
<dbReference type="EMBL" id="HBJA01051945">
    <property type="protein sequence ID" value="CAE0807298.1"/>
    <property type="molecule type" value="Transcribed_RNA"/>
</dbReference>
<protein>
    <submittedName>
        <fullName evidence="2">Uncharacterized protein</fullName>
    </submittedName>
</protein>
<organism evidence="2">
    <name type="scientific">Eutreptiella gymnastica</name>
    <dbReference type="NCBI Taxonomy" id="73025"/>
    <lineage>
        <taxon>Eukaryota</taxon>
        <taxon>Discoba</taxon>
        <taxon>Euglenozoa</taxon>
        <taxon>Euglenida</taxon>
        <taxon>Spirocuta</taxon>
        <taxon>Euglenophyceae</taxon>
        <taxon>Eutreptiales</taxon>
        <taxon>Eutreptiaceae</taxon>
        <taxon>Eutreptiella</taxon>
    </lineage>
</organism>
<feature type="region of interest" description="Disordered" evidence="1">
    <location>
        <begin position="31"/>
        <end position="56"/>
    </location>
</feature>
<proteinExistence type="predicted"/>
<evidence type="ECO:0000256" key="1">
    <source>
        <dbReference type="SAM" id="MobiDB-lite"/>
    </source>
</evidence>
<evidence type="ECO:0000313" key="2">
    <source>
        <dbReference type="EMBL" id="CAE0807298.1"/>
    </source>
</evidence>
<gene>
    <name evidence="2" type="ORF">EGYM00163_LOCUS18427</name>
</gene>
<dbReference type="AlphaFoldDB" id="A0A7S4FQ86"/>
<accession>A0A7S4FQ86</accession>
<sequence length="147" mass="16248">MFEATKTLRQACDPPRLKVYSLFLGLSRTSAGGAGHSAHSSSGAPVHSPKTKPVPEDDETVLRMAENGGQGPGKHRRVLVGTSCFMVLHIQKRLAVNQPVSNENWRRINSSFPTTGFSIQKLHQQRTVQGLVSQVFERLCHVGRYKK</sequence>
<name>A0A7S4FQ86_9EUGL</name>